<accession>A0A9X4FGB5</accession>
<dbReference type="RefSeq" id="WP_171980399.1">
    <property type="nucleotide sequence ID" value="NZ_CALYLG010000368.1"/>
</dbReference>
<dbReference type="PROSITE" id="PS51384">
    <property type="entry name" value="FAD_FR"/>
    <property type="match status" value="1"/>
</dbReference>
<sequence>MLEKEKKPTRTFYSLTVIQSQQISPSMQRITLQSDDIAHFGSESEGGYIKLLFTDHGDTNISSISPQQRPVMRTYTIQHFNAENNSIEVDFVRHITKDLQCGFAARWAITTKVGDTISIAGPGKSQGINTAGDWFFLVADMTAIPALASQIKLLPNNAKGYVVIEVDHIDDKRELAVPEAIEIDWVVKDQTSNLTQSVISKPWIGDNASVWCACEFDTMRSLRQYFRNEKEVEKENIYISSYWKQGVSEDGHKQLKQDDAKTQS</sequence>
<dbReference type="InterPro" id="IPR013113">
    <property type="entry name" value="SIP_FAD-bd"/>
</dbReference>
<evidence type="ECO:0000313" key="3">
    <source>
        <dbReference type="EMBL" id="MDE1347962.1"/>
    </source>
</evidence>
<dbReference type="AlphaFoldDB" id="A0A9X4FGB5"/>
<reference evidence="3 6" key="1">
    <citation type="submission" date="2022-02" db="EMBL/GenBank/DDBJ databases">
        <title>Emergence and expansion in Europe of a Vibrio aestuarianus clonal complex pathogenic for oysters.</title>
        <authorList>
            <person name="Mesnil A."/>
            <person name="Travers M.-A."/>
        </authorList>
    </citation>
    <scope>NUCLEOTIDE SEQUENCE</scope>
    <source>
        <strain evidence="3">19_064_15T1</strain>
        <strain evidence="4 6">U17</strain>
    </source>
</reference>
<dbReference type="Pfam" id="PF08021">
    <property type="entry name" value="FAD_binding_9"/>
    <property type="match status" value="1"/>
</dbReference>
<evidence type="ECO:0000259" key="2">
    <source>
        <dbReference type="PROSITE" id="PS51384"/>
    </source>
</evidence>
<gene>
    <name evidence="3" type="ORF">L9X51_16245</name>
    <name evidence="4" type="ORF">PYE67_15725</name>
</gene>
<name>A0A9X4FGB5_9VIBR</name>
<dbReference type="Proteomes" id="UP001140978">
    <property type="component" value="Unassembled WGS sequence"/>
</dbReference>
<proteinExistence type="inferred from homology"/>
<dbReference type="PANTHER" id="PTHR30157">
    <property type="entry name" value="FERRIC REDUCTASE, NADPH-DEPENDENT"/>
    <property type="match status" value="1"/>
</dbReference>
<dbReference type="CDD" id="cd06193">
    <property type="entry name" value="siderophore_interacting"/>
    <property type="match status" value="1"/>
</dbReference>
<dbReference type="EMBL" id="JAKNAX010000064">
    <property type="protein sequence ID" value="MDE1347962.1"/>
    <property type="molecule type" value="Genomic_DNA"/>
</dbReference>
<dbReference type="EMBL" id="CP118712">
    <property type="protein sequence ID" value="WGK87744.1"/>
    <property type="molecule type" value="Genomic_DNA"/>
</dbReference>
<evidence type="ECO:0000313" key="6">
    <source>
        <dbReference type="Proteomes" id="UP001241226"/>
    </source>
</evidence>
<dbReference type="Gene3D" id="2.40.30.10">
    <property type="entry name" value="Translation factors"/>
    <property type="match status" value="1"/>
</dbReference>
<dbReference type="InterPro" id="IPR007037">
    <property type="entry name" value="SIP_rossman_dom"/>
</dbReference>
<evidence type="ECO:0000313" key="5">
    <source>
        <dbReference type="Proteomes" id="UP001140978"/>
    </source>
</evidence>
<comment type="similarity">
    <text evidence="1">Belongs to the SIP oxidoreductase family.</text>
</comment>
<evidence type="ECO:0000256" key="1">
    <source>
        <dbReference type="ARBA" id="ARBA00035644"/>
    </source>
</evidence>
<dbReference type="Gene3D" id="3.40.50.80">
    <property type="entry name" value="Nucleotide-binding domain of ferredoxin-NADP reductase (FNR) module"/>
    <property type="match status" value="1"/>
</dbReference>
<dbReference type="Pfam" id="PF04954">
    <property type="entry name" value="SIP"/>
    <property type="match status" value="1"/>
</dbReference>
<dbReference type="PANTHER" id="PTHR30157:SF0">
    <property type="entry name" value="NADPH-DEPENDENT FERRIC-CHELATE REDUCTASE"/>
    <property type="match status" value="1"/>
</dbReference>
<dbReference type="InterPro" id="IPR017927">
    <property type="entry name" value="FAD-bd_FR_type"/>
</dbReference>
<feature type="domain" description="FAD-binding FR-type" evidence="2">
    <location>
        <begin position="10"/>
        <end position="129"/>
    </location>
</feature>
<dbReference type="Proteomes" id="UP001241226">
    <property type="component" value="Chromosome 2"/>
</dbReference>
<dbReference type="InterPro" id="IPR017938">
    <property type="entry name" value="Riboflavin_synthase-like_b-brl"/>
</dbReference>
<dbReference type="GO" id="GO:0016491">
    <property type="term" value="F:oxidoreductase activity"/>
    <property type="evidence" value="ECO:0007669"/>
    <property type="project" value="InterPro"/>
</dbReference>
<protein>
    <submittedName>
        <fullName evidence="3">Siderophore-interacting protein</fullName>
    </submittedName>
</protein>
<dbReference type="InterPro" id="IPR039374">
    <property type="entry name" value="SIP_fam"/>
</dbReference>
<dbReference type="InterPro" id="IPR039261">
    <property type="entry name" value="FNR_nucleotide-bd"/>
</dbReference>
<dbReference type="SUPFAM" id="SSF63380">
    <property type="entry name" value="Riboflavin synthase domain-like"/>
    <property type="match status" value="1"/>
</dbReference>
<organism evidence="3 5">
    <name type="scientific">Vibrio aestuarianus</name>
    <dbReference type="NCBI Taxonomy" id="28171"/>
    <lineage>
        <taxon>Bacteria</taxon>
        <taxon>Pseudomonadati</taxon>
        <taxon>Pseudomonadota</taxon>
        <taxon>Gammaproteobacteria</taxon>
        <taxon>Vibrionales</taxon>
        <taxon>Vibrionaceae</taxon>
        <taxon>Vibrio</taxon>
    </lineage>
</organism>
<evidence type="ECO:0000313" key="4">
    <source>
        <dbReference type="EMBL" id="WGK87744.1"/>
    </source>
</evidence>